<proteinExistence type="predicted"/>
<organism evidence="2 3">
    <name type="scientific">Rattus norvegicus</name>
    <name type="common">Rat</name>
    <dbReference type="NCBI Taxonomy" id="10116"/>
    <lineage>
        <taxon>Eukaryota</taxon>
        <taxon>Metazoa</taxon>
        <taxon>Chordata</taxon>
        <taxon>Craniata</taxon>
        <taxon>Vertebrata</taxon>
        <taxon>Euteleostomi</taxon>
        <taxon>Mammalia</taxon>
        <taxon>Eutheria</taxon>
        <taxon>Euarchontoglires</taxon>
        <taxon>Glires</taxon>
        <taxon>Rodentia</taxon>
        <taxon>Myomorpha</taxon>
        <taxon>Muroidea</taxon>
        <taxon>Muridae</taxon>
        <taxon>Murinae</taxon>
        <taxon>Rattus</taxon>
    </lineage>
</organism>
<dbReference type="Proteomes" id="UP000234681">
    <property type="component" value="Unassembled WGS sequence"/>
</dbReference>
<evidence type="ECO:0000313" key="2">
    <source>
        <dbReference type="EMBL" id="EDL82705.1"/>
    </source>
</evidence>
<feature type="region of interest" description="Disordered" evidence="1">
    <location>
        <begin position="1"/>
        <end position="25"/>
    </location>
</feature>
<accession>A6MGT6</accession>
<feature type="region of interest" description="Disordered" evidence="1">
    <location>
        <begin position="42"/>
        <end position="67"/>
    </location>
</feature>
<name>A6MGT6_RAT</name>
<gene>
    <name evidence="2" type="ORF">rCG_35606</name>
</gene>
<evidence type="ECO:0000313" key="3">
    <source>
        <dbReference type="Proteomes" id="UP000234681"/>
    </source>
</evidence>
<sequence>MLLANLPQKETSREEGSPERLPDHCKHFSKGLKELNEKTPLLPKTSESQTGRFVQPAVKLSTPIRKG</sequence>
<dbReference type="AlphaFoldDB" id="A6MGT6"/>
<dbReference type="EMBL" id="DS031016">
    <property type="protein sequence ID" value="EDL82705.1"/>
    <property type="molecule type" value="Genomic_DNA"/>
</dbReference>
<evidence type="ECO:0000256" key="1">
    <source>
        <dbReference type="SAM" id="MobiDB-lite"/>
    </source>
</evidence>
<feature type="compositionally biased region" description="Basic and acidic residues" evidence="1">
    <location>
        <begin position="10"/>
        <end position="25"/>
    </location>
</feature>
<reference evidence="3" key="1">
    <citation type="submission" date="2005-06" db="EMBL/GenBank/DDBJ databases">
        <authorList>
            <person name="Mural R.J."/>
            <person name="Li P.W."/>
            <person name="Adams M.D."/>
            <person name="Amanatides P.G."/>
            <person name="Baden-Tillson H."/>
            <person name="Barnstead M."/>
            <person name="Chin S.H."/>
            <person name="Dew I."/>
            <person name="Evans C.A."/>
            <person name="Ferriera S."/>
            <person name="Flanigan M."/>
            <person name="Fosler C."/>
            <person name="Glodek A."/>
            <person name="Gu Z."/>
            <person name="Holt R.A."/>
            <person name="Jennings D."/>
            <person name="Kraft C.L."/>
            <person name="Lu F."/>
            <person name="Nguyen T."/>
            <person name="Nusskern D.R."/>
            <person name="Pfannkoch C.M."/>
            <person name="Sitter C."/>
            <person name="Sutton G.G."/>
            <person name="Venter J.C."/>
            <person name="Wang Z."/>
            <person name="Woodage T."/>
            <person name="Zheng X.H."/>
            <person name="Zhong F."/>
        </authorList>
    </citation>
    <scope>NUCLEOTIDE SEQUENCE [LARGE SCALE GENOMIC DNA]</scope>
    <source>
        <strain>BN</strain>
        <strain evidence="3">Sprague-Dawley</strain>
    </source>
</reference>
<protein>
    <submittedName>
        <fullName evidence="2">RCG35606</fullName>
    </submittedName>
</protein>